<evidence type="ECO:0000313" key="8">
    <source>
        <dbReference type="Proteomes" id="UP000319257"/>
    </source>
</evidence>
<evidence type="ECO:0000256" key="3">
    <source>
        <dbReference type="ARBA" id="ARBA00022833"/>
    </source>
</evidence>
<keyword evidence="1" id="KW-0479">Metal-binding</keyword>
<dbReference type="InterPro" id="IPR034004">
    <property type="entry name" value="Zn_ribbon_RPA12_C"/>
</dbReference>
<keyword evidence="2 4" id="KW-0863">Zinc-finger</keyword>
<sequence length="300" mass="32911">MLKAVTITSTDKFDSELRKSVANKAAVPARPELNWATIDEACEKCGVKETRYMAMQTRGADEGATIMLYCVACGHRFVQTFKHAALKYHNQSADIALGRRTTTELRKDSNYFYHLEKWILTAPPGPQPVKGSPALPFDDQASMAMMTHKLPKKLTFSQSLGASTLRSDNGSRRGVLLGNDRWTTHPKAMSREEDKTSVASQTSTTTRDIIVRETAKETADLCVSSGPNRRRPVLTAPLAPRCIISTFQTAPADKAVSEGRMDKMEAGETLLCSSGYISNARRMKRMQSPPGTTLGTCGSD</sequence>
<organism evidence="7 8">
    <name type="scientific">Thyridium curvatum</name>
    <dbReference type="NCBI Taxonomy" id="1093900"/>
    <lineage>
        <taxon>Eukaryota</taxon>
        <taxon>Fungi</taxon>
        <taxon>Dikarya</taxon>
        <taxon>Ascomycota</taxon>
        <taxon>Pezizomycotina</taxon>
        <taxon>Sordariomycetes</taxon>
        <taxon>Sordariomycetidae</taxon>
        <taxon>Thyridiales</taxon>
        <taxon>Thyridiaceae</taxon>
        <taxon>Thyridium</taxon>
    </lineage>
</organism>
<reference evidence="7 8" key="1">
    <citation type="submission" date="2019-06" db="EMBL/GenBank/DDBJ databases">
        <title>Draft genome sequence of the filamentous fungus Phialemoniopsis curvata isolated from diesel fuel.</title>
        <authorList>
            <person name="Varaljay V.A."/>
            <person name="Lyon W.J."/>
            <person name="Crouch A.L."/>
            <person name="Drake C.E."/>
            <person name="Hollomon J.M."/>
            <person name="Nadeau L.J."/>
            <person name="Nunn H.S."/>
            <person name="Stevenson B.S."/>
            <person name="Bojanowski C.L."/>
            <person name="Crookes-Goodson W.J."/>
        </authorList>
    </citation>
    <scope>NUCLEOTIDE SEQUENCE [LARGE SCALE GENOMIC DNA]</scope>
    <source>
        <strain evidence="7 8">D216</strain>
    </source>
</reference>
<dbReference type="GO" id="GO:0006351">
    <property type="term" value="P:DNA-templated transcription"/>
    <property type="evidence" value="ECO:0007669"/>
    <property type="project" value="InterPro"/>
</dbReference>
<dbReference type="SMART" id="SM00440">
    <property type="entry name" value="ZnF_C2C2"/>
    <property type="match status" value="1"/>
</dbReference>
<keyword evidence="8" id="KW-1185">Reference proteome</keyword>
<accession>A0A507BBR2</accession>
<dbReference type="Gene3D" id="2.20.25.10">
    <property type="match status" value="1"/>
</dbReference>
<protein>
    <recommendedName>
        <fullName evidence="6">TFIIS-type domain-containing protein</fullName>
    </recommendedName>
</protein>
<dbReference type="GeneID" id="41972882"/>
<keyword evidence="3" id="KW-0862">Zinc</keyword>
<dbReference type="RefSeq" id="XP_030996182.1">
    <property type="nucleotide sequence ID" value="XM_031139956.1"/>
</dbReference>
<dbReference type="EMBL" id="SKBQ01000028">
    <property type="protein sequence ID" value="TPX14471.1"/>
    <property type="molecule type" value="Genomic_DNA"/>
</dbReference>
<evidence type="ECO:0000259" key="6">
    <source>
        <dbReference type="PROSITE" id="PS51133"/>
    </source>
</evidence>
<evidence type="ECO:0000256" key="5">
    <source>
        <dbReference type="SAM" id="MobiDB-lite"/>
    </source>
</evidence>
<dbReference type="CDD" id="cd10507">
    <property type="entry name" value="Zn-ribbon_RPA12"/>
    <property type="match status" value="1"/>
</dbReference>
<evidence type="ECO:0000256" key="2">
    <source>
        <dbReference type="ARBA" id="ARBA00022771"/>
    </source>
</evidence>
<dbReference type="STRING" id="1093900.A0A507BBR2"/>
<feature type="domain" description="TFIIS-type" evidence="6">
    <location>
        <begin position="38"/>
        <end position="78"/>
    </location>
</feature>
<proteinExistence type="predicted"/>
<dbReference type="PROSITE" id="PS51133">
    <property type="entry name" value="ZF_TFIIS_2"/>
    <property type="match status" value="1"/>
</dbReference>
<feature type="region of interest" description="Disordered" evidence="5">
    <location>
        <begin position="183"/>
        <end position="205"/>
    </location>
</feature>
<dbReference type="GO" id="GO:0003676">
    <property type="term" value="F:nucleic acid binding"/>
    <property type="evidence" value="ECO:0007669"/>
    <property type="project" value="InterPro"/>
</dbReference>
<gene>
    <name evidence="7" type="ORF">E0L32_005435</name>
</gene>
<dbReference type="Proteomes" id="UP000319257">
    <property type="component" value="Unassembled WGS sequence"/>
</dbReference>
<dbReference type="SUPFAM" id="SSF57783">
    <property type="entry name" value="Zinc beta-ribbon"/>
    <property type="match status" value="1"/>
</dbReference>
<dbReference type="GO" id="GO:0008270">
    <property type="term" value="F:zinc ion binding"/>
    <property type="evidence" value="ECO:0007669"/>
    <property type="project" value="UniProtKB-KW"/>
</dbReference>
<comment type="caution">
    <text evidence="7">The sequence shown here is derived from an EMBL/GenBank/DDBJ whole genome shotgun (WGS) entry which is preliminary data.</text>
</comment>
<dbReference type="InParanoid" id="A0A507BBR2"/>
<evidence type="ECO:0000256" key="1">
    <source>
        <dbReference type="ARBA" id="ARBA00022723"/>
    </source>
</evidence>
<evidence type="ECO:0000256" key="4">
    <source>
        <dbReference type="PROSITE-ProRule" id="PRU00472"/>
    </source>
</evidence>
<evidence type="ECO:0000313" key="7">
    <source>
        <dbReference type="EMBL" id="TPX14471.1"/>
    </source>
</evidence>
<dbReference type="InterPro" id="IPR001222">
    <property type="entry name" value="Znf_TFIIS"/>
</dbReference>
<dbReference type="OrthoDB" id="10056816at2759"/>
<dbReference type="AlphaFoldDB" id="A0A507BBR2"/>
<dbReference type="Pfam" id="PF01096">
    <property type="entry name" value="Zn_ribbon_TFIIS"/>
    <property type="match status" value="1"/>
</dbReference>
<name>A0A507BBR2_9PEZI</name>